<accession>A0A7C3FCB2</accession>
<dbReference type="CDD" id="cd00090">
    <property type="entry name" value="HTH_ARSR"/>
    <property type="match status" value="1"/>
</dbReference>
<dbReference type="Pfam" id="PF12840">
    <property type="entry name" value="HTH_20"/>
    <property type="match status" value="1"/>
</dbReference>
<organism evidence="2">
    <name type="scientific">Candidatus Methanomethylicus mesodigestus</name>
    <dbReference type="NCBI Taxonomy" id="1867258"/>
    <lineage>
        <taxon>Archaea</taxon>
        <taxon>Thermoproteota</taxon>
        <taxon>Methanosuratincolia</taxon>
        <taxon>Candidatus Methanomethylicales</taxon>
        <taxon>Candidatus Methanomethylicaceae</taxon>
        <taxon>Candidatus Methanomethylicus</taxon>
    </lineage>
</organism>
<dbReference type="EMBL" id="DSTX01000003">
    <property type="protein sequence ID" value="HFK20281.1"/>
    <property type="molecule type" value="Genomic_DNA"/>
</dbReference>
<dbReference type="InterPro" id="IPR011991">
    <property type="entry name" value="ArsR-like_HTH"/>
</dbReference>
<dbReference type="InterPro" id="IPR036388">
    <property type="entry name" value="WH-like_DNA-bd_sf"/>
</dbReference>
<dbReference type="AlphaFoldDB" id="A0A7C3FCB2"/>
<dbReference type="SUPFAM" id="SSF46785">
    <property type="entry name" value="Winged helix' DNA-binding domain"/>
    <property type="match status" value="1"/>
</dbReference>
<feature type="transmembrane region" description="Helical" evidence="1">
    <location>
        <begin position="135"/>
        <end position="157"/>
    </location>
</feature>
<feature type="transmembrane region" description="Helical" evidence="1">
    <location>
        <begin position="196"/>
        <end position="217"/>
    </location>
</feature>
<feature type="transmembrane region" description="Helical" evidence="1">
    <location>
        <begin position="224"/>
        <end position="242"/>
    </location>
</feature>
<feature type="transmembrane region" description="Helical" evidence="1">
    <location>
        <begin position="169"/>
        <end position="190"/>
    </location>
</feature>
<dbReference type="Gene3D" id="1.10.10.10">
    <property type="entry name" value="Winged helix-like DNA-binding domain superfamily/Winged helix DNA-binding domain"/>
    <property type="match status" value="1"/>
</dbReference>
<keyword evidence="1" id="KW-0812">Transmembrane</keyword>
<protein>
    <submittedName>
        <fullName evidence="2">ArsR family transcriptional regulator</fullName>
    </submittedName>
</protein>
<proteinExistence type="predicted"/>
<reference evidence="2" key="1">
    <citation type="journal article" date="2020" name="mSystems">
        <title>Genome- and Community-Level Interaction Insights into Carbon Utilization and Element Cycling Functions of Hydrothermarchaeota in Hydrothermal Sediment.</title>
        <authorList>
            <person name="Zhou Z."/>
            <person name="Liu Y."/>
            <person name="Xu W."/>
            <person name="Pan J."/>
            <person name="Luo Z.H."/>
            <person name="Li M."/>
        </authorList>
    </citation>
    <scope>NUCLEOTIDE SEQUENCE [LARGE SCALE GENOMIC DNA]</scope>
    <source>
        <strain evidence="2">SpSt-468</strain>
    </source>
</reference>
<feature type="transmembrane region" description="Helical" evidence="1">
    <location>
        <begin position="96"/>
        <end position="115"/>
    </location>
</feature>
<name>A0A7C3FCB2_9CREN</name>
<keyword evidence="1" id="KW-1133">Transmembrane helix</keyword>
<gene>
    <name evidence="2" type="ORF">ENS19_03270</name>
</gene>
<sequence>MDDIMKNPHRRRILEILYSKKVATPNELAQALGIGTPAVYYHLDLMKEYVYKTSRGEFGVTEKGISLYREMMRENLYARMPVSRVAPYLRLFEPRLLTWLLIPAGFLAAATEAFLCQTFGFRPYLFGYAPSAAGQYSPMLLLIVTLVLLFVILEGFSFGLTRRAGGEKALLAGVLISRLPLLLIIAANLYPSPLSAIAFSVGPLLSLAILALFLSISKGIRPEIAIIICFITFYLDITVYSLT</sequence>
<comment type="caution">
    <text evidence="2">The sequence shown here is derived from an EMBL/GenBank/DDBJ whole genome shotgun (WGS) entry which is preliminary data.</text>
</comment>
<evidence type="ECO:0000256" key="1">
    <source>
        <dbReference type="SAM" id="Phobius"/>
    </source>
</evidence>
<evidence type="ECO:0000313" key="2">
    <source>
        <dbReference type="EMBL" id="HFK20281.1"/>
    </source>
</evidence>
<dbReference type="InterPro" id="IPR036390">
    <property type="entry name" value="WH_DNA-bd_sf"/>
</dbReference>
<keyword evidence="1" id="KW-0472">Membrane</keyword>